<comment type="caution">
    <text evidence="1">The sequence shown here is derived from an EMBL/GenBank/DDBJ whole genome shotgun (WGS) entry which is preliminary data.</text>
</comment>
<gene>
    <name evidence="1" type="ORF">CFP56_027542</name>
</gene>
<accession>A0AAW0JXI8</accession>
<evidence type="ECO:0000313" key="2">
    <source>
        <dbReference type="Proteomes" id="UP000237347"/>
    </source>
</evidence>
<keyword evidence="2" id="KW-1185">Reference proteome</keyword>
<organism evidence="1 2">
    <name type="scientific">Quercus suber</name>
    <name type="common">Cork oak</name>
    <dbReference type="NCBI Taxonomy" id="58331"/>
    <lineage>
        <taxon>Eukaryota</taxon>
        <taxon>Viridiplantae</taxon>
        <taxon>Streptophyta</taxon>
        <taxon>Embryophyta</taxon>
        <taxon>Tracheophyta</taxon>
        <taxon>Spermatophyta</taxon>
        <taxon>Magnoliopsida</taxon>
        <taxon>eudicotyledons</taxon>
        <taxon>Gunneridae</taxon>
        <taxon>Pentapetalae</taxon>
        <taxon>rosids</taxon>
        <taxon>fabids</taxon>
        <taxon>Fagales</taxon>
        <taxon>Fagaceae</taxon>
        <taxon>Quercus</taxon>
    </lineage>
</organism>
<dbReference type="AlphaFoldDB" id="A0AAW0JXI8"/>
<dbReference type="Proteomes" id="UP000237347">
    <property type="component" value="Unassembled WGS sequence"/>
</dbReference>
<evidence type="ECO:0000313" key="1">
    <source>
        <dbReference type="EMBL" id="KAK7831267.1"/>
    </source>
</evidence>
<name>A0AAW0JXI8_QUESU</name>
<proteinExistence type="predicted"/>
<dbReference type="EMBL" id="PKMF04000448">
    <property type="protein sequence ID" value="KAK7831267.1"/>
    <property type="molecule type" value="Genomic_DNA"/>
</dbReference>
<reference evidence="1 2" key="1">
    <citation type="journal article" date="2018" name="Sci. Data">
        <title>The draft genome sequence of cork oak.</title>
        <authorList>
            <person name="Ramos A.M."/>
            <person name="Usie A."/>
            <person name="Barbosa P."/>
            <person name="Barros P.M."/>
            <person name="Capote T."/>
            <person name="Chaves I."/>
            <person name="Simoes F."/>
            <person name="Abreu I."/>
            <person name="Carrasquinho I."/>
            <person name="Faro C."/>
            <person name="Guimaraes J.B."/>
            <person name="Mendonca D."/>
            <person name="Nobrega F."/>
            <person name="Rodrigues L."/>
            <person name="Saibo N.J.M."/>
            <person name="Varela M.C."/>
            <person name="Egas C."/>
            <person name="Matos J."/>
            <person name="Miguel C.M."/>
            <person name="Oliveira M.M."/>
            <person name="Ricardo C.P."/>
            <person name="Goncalves S."/>
        </authorList>
    </citation>
    <scope>NUCLEOTIDE SEQUENCE [LARGE SCALE GENOMIC DNA]</scope>
    <source>
        <strain evidence="2">cv. HL8</strain>
    </source>
</reference>
<sequence length="193" mass="21746">MPKGLGALSELRVLKGFVISNRQKIRRSGTLHDLKRLRNLRKLTINARRTDFPTGDDLSALQELGGGVLRNLTIVWGPAEPNKAPKSEEKIVEETKSAGTVPIVEIETPPRQLKKLDLQCFPKSTATGGNLATLGESKWSQVKTLRLKYLIELKTTWIKLQEYFPKLEYMEKVKCPGISLCPCHEHGVWMKTI</sequence>
<protein>
    <submittedName>
        <fullName evidence="1">Uncharacterized protein</fullName>
    </submittedName>
</protein>